<evidence type="ECO:0000313" key="13">
    <source>
        <dbReference type="EMBL" id="EWM28491.1"/>
    </source>
</evidence>
<dbReference type="PANTHER" id="PTHR11649:SF13">
    <property type="entry name" value="ENGB-TYPE G DOMAIN-CONTAINING PROTEIN"/>
    <property type="match status" value="1"/>
</dbReference>
<evidence type="ECO:0000259" key="12">
    <source>
        <dbReference type="PROSITE" id="PS51706"/>
    </source>
</evidence>
<comment type="similarity">
    <text evidence="2">Belongs to the TRAFAC class TrmE-Era-EngA-EngB-Septin-like GTPase superfamily. EngB GTPase family.</text>
</comment>
<evidence type="ECO:0000256" key="10">
    <source>
        <dbReference type="SAM" id="MobiDB-lite"/>
    </source>
</evidence>
<dbReference type="AlphaFoldDB" id="W7U6M2"/>
<keyword evidence="3" id="KW-0132">Cell division</keyword>
<dbReference type="CDD" id="cd01876">
    <property type="entry name" value="YihA_EngB"/>
    <property type="match status" value="1"/>
</dbReference>
<dbReference type="InterPro" id="IPR027417">
    <property type="entry name" value="P-loop_NTPase"/>
</dbReference>
<dbReference type="NCBIfam" id="TIGR03598">
    <property type="entry name" value="GTPase_YsxC"/>
    <property type="match status" value="1"/>
</dbReference>
<dbReference type="Proteomes" id="UP000019335">
    <property type="component" value="Chromosome 4"/>
</dbReference>
<dbReference type="HAMAP" id="MF_00321">
    <property type="entry name" value="GTPase_EngB"/>
    <property type="match status" value="1"/>
</dbReference>
<sequence length="391" mass="43042">MRGCLVPGLAMPFISFTIVVITLMSSTQVFGCGPKSMRCFLAGPSTLSRTRRRGCSTSASQLRPLRAGSGSSDDGPFKAKREKLQKEKDKLAALMAKQEREAVKKYMETQAKKERESQAKIRQAQEFMAQRAKGGGKDAPWSKGGDDSTQSIPKKKARNFQQISLTCRQFSIDDIQDVTFEGSHLDDVPFLGLPEVAVFGRSNVGKSSLLNCLAGINKKVAVVSKTPGRTQQINLFKVHDSNGPVSVLVDLPGYGYAKLPKALQSDIGAQVRRYLSDRPTLRLAVLLMDARREPQKSDLNMMKYFRAANIPLLVLATKVDKLKHEDIEENLGRLHQYFKLPVGMPVAFSSVTGVNKRAVWSAIRDACVGEYLDLSEEAANDRAKTEEGEGV</sequence>
<dbReference type="Pfam" id="PF01926">
    <property type="entry name" value="MMR_HSR1"/>
    <property type="match status" value="1"/>
</dbReference>
<dbReference type="Gene3D" id="3.40.50.300">
    <property type="entry name" value="P-loop containing nucleotide triphosphate hydrolases"/>
    <property type="match status" value="1"/>
</dbReference>
<evidence type="ECO:0000313" key="14">
    <source>
        <dbReference type="Proteomes" id="UP000019335"/>
    </source>
</evidence>
<dbReference type="SUPFAM" id="SSF52540">
    <property type="entry name" value="P-loop containing nucleoside triphosphate hydrolases"/>
    <property type="match status" value="1"/>
</dbReference>
<evidence type="ECO:0000256" key="7">
    <source>
        <dbReference type="ARBA" id="ARBA00023134"/>
    </source>
</evidence>
<organism evidence="13 14">
    <name type="scientific">Nannochloropsis gaditana</name>
    <dbReference type="NCBI Taxonomy" id="72520"/>
    <lineage>
        <taxon>Eukaryota</taxon>
        <taxon>Sar</taxon>
        <taxon>Stramenopiles</taxon>
        <taxon>Ochrophyta</taxon>
        <taxon>Eustigmatophyceae</taxon>
        <taxon>Eustigmatales</taxon>
        <taxon>Monodopsidaceae</taxon>
        <taxon>Nannochloropsis</taxon>
    </lineage>
</organism>
<feature type="domain" description="EngB-type G" evidence="12">
    <location>
        <begin position="192"/>
        <end position="369"/>
    </location>
</feature>
<name>W7U6M2_9STRA</name>
<evidence type="ECO:0000256" key="11">
    <source>
        <dbReference type="SAM" id="SignalP"/>
    </source>
</evidence>
<dbReference type="InterPro" id="IPR019987">
    <property type="entry name" value="GTP-bd_ribosome_bio_YsxC"/>
</dbReference>
<dbReference type="EMBL" id="AZIL01000281">
    <property type="protein sequence ID" value="EWM28491.1"/>
    <property type="molecule type" value="Genomic_DNA"/>
</dbReference>
<evidence type="ECO:0000256" key="1">
    <source>
        <dbReference type="ARBA" id="ARBA00001946"/>
    </source>
</evidence>
<gene>
    <name evidence="13" type="primary">YihA6</name>
    <name evidence="13" type="ORF">Naga_100058g2</name>
</gene>
<evidence type="ECO:0000256" key="5">
    <source>
        <dbReference type="ARBA" id="ARBA00022741"/>
    </source>
</evidence>
<dbReference type="GO" id="GO:0051301">
    <property type="term" value="P:cell division"/>
    <property type="evidence" value="ECO:0007669"/>
    <property type="project" value="UniProtKB-KW"/>
</dbReference>
<comment type="caution">
    <text evidence="13">The sequence shown here is derived from an EMBL/GenBank/DDBJ whole genome shotgun (WGS) entry which is preliminary data.</text>
</comment>
<keyword evidence="9" id="KW-0131">Cell cycle</keyword>
<evidence type="ECO:0000256" key="8">
    <source>
        <dbReference type="ARBA" id="ARBA00023210"/>
    </source>
</evidence>
<evidence type="ECO:0000256" key="9">
    <source>
        <dbReference type="ARBA" id="ARBA00023306"/>
    </source>
</evidence>
<keyword evidence="14" id="KW-1185">Reference proteome</keyword>
<comment type="cofactor">
    <cofactor evidence="1">
        <name>Mg(2+)</name>
        <dbReference type="ChEBI" id="CHEBI:18420"/>
    </cofactor>
</comment>
<keyword evidence="8" id="KW-0717">Septation</keyword>
<feature type="region of interest" description="Disordered" evidence="10">
    <location>
        <begin position="48"/>
        <end position="78"/>
    </location>
</feature>
<dbReference type="GO" id="GO:0005525">
    <property type="term" value="F:GTP binding"/>
    <property type="evidence" value="ECO:0007669"/>
    <property type="project" value="UniProtKB-KW"/>
</dbReference>
<feature type="region of interest" description="Disordered" evidence="10">
    <location>
        <begin position="130"/>
        <end position="155"/>
    </location>
</feature>
<dbReference type="PROSITE" id="PS51706">
    <property type="entry name" value="G_ENGB"/>
    <property type="match status" value="1"/>
</dbReference>
<evidence type="ECO:0000256" key="2">
    <source>
        <dbReference type="ARBA" id="ARBA00009638"/>
    </source>
</evidence>
<dbReference type="PANTHER" id="PTHR11649">
    <property type="entry name" value="MSS1/TRME-RELATED GTP-BINDING PROTEIN"/>
    <property type="match status" value="1"/>
</dbReference>
<keyword evidence="11" id="KW-0732">Signal</keyword>
<reference evidence="13 14" key="1">
    <citation type="journal article" date="2014" name="Mol. Plant">
        <title>Chromosome Scale Genome Assembly and Transcriptome Profiling of Nannochloropsis gaditana in Nitrogen Depletion.</title>
        <authorList>
            <person name="Corteggiani Carpinelli E."/>
            <person name="Telatin A."/>
            <person name="Vitulo N."/>
            <person name="Forcato C."/>
            <person name="D'Angelo M."/>
            <person name="Schiavon R."/>
            <person name="Vezzi A."/>
            <person name="Giacometti G.M."/>
            <person name="Morosinotto T."/>
            <person name="Valle G."/>
        </authorList>
    </citation>
    <scope>NUCLEOTIDE SEQUENCE [LARGE SCALE GENOMIC DNA]</scope>
    <source>
        <strain evidence="13 14">B-31</strain>
    </source>
</reference>
<protein>
    <submittedName>
        <fullName evidence="13">Ribosome biogenesis gtp-binding protein</fullName>
    </submittedName>
</protein>
<feature type="signal peptide" evidence="11">
    <location>
        <begin position="1"/>
        <end position="31"/>
    </location>
</feature>
<keyword evidence="5" id="KW-0547">Nucleotide-binding</keyword>
<dbReference type="InterPro" id="IPR030393">
    <property type="entry name" value="G_ENGB_dom"/>
</dbReference>
<feature type="chain" id="PRO_5004901538" evidence="11">
    <location>
        <begin position="32"/>
        <end position="391"/>
    </location>
</feature>
<dbReference type="GO" id="GO:0046872">
    <property type="term" value="F:metal ion binding"/>
    <property type="evidence" value="ECO:0007669"/>
    <property type="project" value="UniProtKB-KW"/>
</dbReference>
<keyword evidence="6" id="KW-0460">Magnesium</keyword>
<evidence type="ECO:0000256" key="6">
    <source>
        <dbReference type="ARBA" id="ARBA00022842"/>
    </source>
</evidence>
<keyword evidence="7" id="KW-0342">GTP-binding</keyword>
<dbReference type="OrthoDB" id="391988at2759"/>
<keyword evidence="4" id="KW-0479">Metal-binding</keyword>
<evidence type="ECO:0000256" key="4">
    <source>
        <dbReference type="ARBA" id="ARBA00022723"/>
    </source>
</evidence>
<dbReference type="InterPro" id="IPR006073">
    <property type="entry name" value="GTP-bd"/>
</dbReference>
<proteinExistence type="inferred from homology"/>
<accession>W7U6M2</accession>
<evidence type="ECO:0000256" key="3">
    <source>
        <dbReference type="ARBA" id="ARBA00022618"/>
    </source>
</evidence>